<protein>
    <recommendedName>
        <fullName evidence="11">DnaJ homolog subfamily A member 2</fullName>
    </recommendedName>
</protein>
<proteinExistence type="predicted"/>
<dbReference type="PANTHER" id="PTHR43096">
    <property type="entry name" value="DNAJ HOMOLOG 1, MITOCHONDRIAL-RELATED"/>
    <property type="match status" value="1"/>
</dbReference>
<dbReference type="Pfam" id="PF00684">
    <property type="entry name" value="DnaJ_CXXCXGXG"/>
    <property type="match status" value="1"/>
</dbReference>
<dbReference type="Gene3D" id="1.10.287.110">
    <property type="entry name" value="DnaJ domain"/>
    <property type="match status" value="1"/>
</dbReference>
<evidence type="ECO:0000256" key="6">
    <source>
        <dbReference type="SAM" id="MobiDB-lite"/>
    </source>
</evidence>
<keyword evidence="2" id="KW-0677">Repeat</keyword>
<dbReference type="InterPro" id="IPR001305">
    <property type="entry name" value="HSP_DnaJ_Cys-rich_dom"/>
</dbReference>
<dbReference type="InterPro" id="IPR036869">
    <property type="entry name" value="J_dom_sf"/>
</dbReference>
<feature type="domain" description="CR-type" evidence="8">
    <location>
        <begin position="167"/>
        <end position="249"/>
    </location>
</feature>
<evidence type="ECO:0000313" key="10">
    <source>
        <dbReference type="Proteomes" id="UP001189429"/>
    </source>
</evidence>
<evidence type="ECO:0000256" key="1">
    <source>
        <dbReference type="ARBA" id="ARBA00022723"/>
    </source>
</evidence>
<dbReference type="SUPFAM" id="SSF57938">
    <property type="entry name" value="DnaJ/Hsp40 cysteine-rich domain"/>
    <property type="match status" value="1"/>
</dbReference>
<dbReference type="InterPro" id="IPR002939">
    <property type="entry name" value="DnaJ_C"/>
</dbReference>
<gene>
    <name evidence="9" type="ORF">PCOR1329_LOCUS71850</name>
</gene>
<evidence type="ECO:0008006" key="11">
    <source>
        <dbReference type="Google" id="ProtNLM"/>
    </source>
</evidence>
<comment type="caution">
    <text evidence="9">The sequence shown here is derived from an EMBL/GenBank/DDBJ whole genome shotgun (WGS) entry which is preliminary data.</text>
</comment>
<feature type="compositionally biased region" description="Basic and acidic residues" evidence="6">
    <location>
        <begin position="379"/>
        <end position="388"/>
    </location>
</feature>
<evidence type="ECO:0000259" key="7">
    <source>
        <dbReference type="PROSITE" id="PS50076"/>
    </source>
</evidence>
<evidence type="ECO:0000259" key="8">
    <source>
        <dbReference type="PROSITE" id="PS51188"/>
    </source>
</evidence>
<dbReference type="InterPro" id="IPR008971">
    <property type="entry name" value="HSP40/DnaJ_pept-bd"/>
</dbReference>
<organism evidence="9 10">
    <name type="scientific">Prorocentrum cordatum</name>
    <dbReference type="NCBI Taxonomy" id="2364126"/>
    <lineage>
        <taxon>Eukaryota</taxon>
        <taxon>Sar</taxon>
        <taxon>Alveolata</taxon>
        <taxon>Dinophyceae</taxon>
        <taxon>Prorocentrales</taxon>
        <taxon>Prorocentraceae</taxon>
        <taxon>Prorocentrum</taxon>
    </lineage>
</organism>
<dbReference type="PROSITE" id="PS51188">
    <property type="entry name" value="ZF_CR"/>
    <property type="match status" value="1"/>
</dbReference>
<feature type="non-terminal residue" evidence="9">
    <location>
        <position position="1"/>
    </location>
</feature>
<evidence type="ECO:0000256" key="2">
    <source>
        <dbReference type="ARBA" id="ARBA00022737"/>
    </source>
</evidence>
<sequence length="416" mass="44690">GGRRARARRRALGGEEDLYELLGVSRGANEREVKAAFRRQARKWHPDVNKEKGAEERFQAISKAYKVLSDGAKKQRYDRYGDAGVQGEATGPAEPDLNAVSVEEILGDVFGSFFRDRPGSHHGDVGGGASASGTGAARSRRGTEQGPRHGADLQCQVVFPLKAACFGGDRSVRINRKERCGSCMGSGLKELGGRSTCRRCNGAGVTMEDVPTPLGTMKHRQQCPACGGGGVDPAARCTACRGEGTVEKKGQRVLVQVPAGCSDGDKLRVRGEGDKGARGGRSGDLYIDVKVAPSEDFHREGFDIGSGWTCTRRSSGPQWWRAPSTARRRSRYRPARSPTLRYVSRGAGFRNWAGRGCAETIILKGGAPARPQRRAGGHARGDALDARRLVTRPRLTGVPPRTESLEDAKRAADPGE</sequence>
<reference evidence="9" key="1">
    <citation type="submission" date="2023-10" db="EMBL/GenBank/DDBJ databases">
        <authorList>
            <person name="Chen Y."/>
            <person name="Shah S."/>
            <person name="Dougan E. K."/>
            <person name="Thang M."/>
            <person name="Chan C."/>
        </authorList>
    </citation>
    <scope>NUCLEOTIDE SEQUENCE [LARGE SCALE GENOMIC DNA]</scope>
</reference>
<evidence type="ECO:0000313" key="9">
    <source>
        <dbReference type="EMBL" id="CAK0892113.1"/>
    </source>
</evidence>
<dbReference type="CDD" id="cd10719">
    <property type="entry name" value="DnaJ_zf"/>
    <property type="match status" value="1"/>
</dbReference>
<dbReference type="Gene3D" id="2.10.230.10">
    <property type="entry name" value="Heat shock protein DnaJ, cysteine-rich domain"/>
    <property type="match status" value="1"/>
</dbReference>
<evidence type="ECO:0000256" key="5">
    <source>
        <dbReference type="PROSITE-ProRule" id="PRU00546"/>
    </source>
</evidence>
<dbReference type="SMART" id="SM00271">
    <property type="entry name" value="DnaJ"/>
    <property type="match status" value="1"/>
</dbReference>
<dbReference type="InterPro" id="IPR001623">
    <property type="entry name" value="DnaJ_domain"/>
</dbReference>
<feature type="compositionally biased region" description="Basic and acidic residues" evidence="6">
    <location>
        <begin position="403"/>
        <end position="416"/>
    </location>
</feature>
<dbReference type="Gene3D" id="2.60.260.20">
    <property type="entry name" value="Urease metallochaperone UreE, N-terminal domain"/>
    <property type="match status" value="1"/>
</dbReference>
<keyword evidence="4 5" id="KW-0862">Zinc</keyword>
<dbReference type="SUPFAM" id="SSF46565">
    <property type="entry name" value="Chaperone J-domain"/>
    <property type="match status" value="1"/>
</dbReference>
<feature type="region of interest" description="Disordered" evidence="6">
    <location>
        <begin position="117"/>
        <end position="149"/>
    </location>
</feature>
<evidence type="ECO:0000256" key="3">
    <source>
        <dbReference type="ARBA" id="ARBA00022771"/>
    </source>
</evidence>
<dbReference type="Pfam" id="PF00226">
    <property type="entry name" value="DnaJ"/>
    <property type="match status" value="1"/>
</dbReference>
<dbReference type="Proteomes" id="UP001189429">
    <property type="component" value="Unassembled WGS sequence"/>
</dbReference>
<accession>A0ABN9WYS2</accession>
<feature type="zinc finger region" description="CR-type" evidence="5">
    <location>
        <begin position="167"/>
        <end position="249"/>
    </location>
</feature>
<keyword evidence="1 5" id="KW-0479">Metal-binding</keyword>
<dbReference type="PROSITE" id="PS50076">
    <property type="entry name" value="DNAJ_2"/>
    <property type="match status" value="1"/>
</dbReference>
<evidence type="ECO:0000256" key="4">
    <source>
        <dbReference type="ARBA" id="ARBA00022833"/>
    </source>
</evidence>
<dbReference type="PRINTS" id="PR00625">
    <property type="entry name" value="JDOMAIN"/>
</dbReference>
<dbReference type="CDD" id="cd06257">
    <property type="entry name" value="DnaJ"/>
    <property type="match status" value="1"/>
</dbReference>
<name>A0ABN9WYS2_9DINO</name>
<keyword evidence="10" id="KW-1185">Reference proteome</keyword>
<dbReference type="PANTHER" id="PTHR43096:SF10">
    <property type="entry name" value="CHAPERONE PROTEIN DNAJ A6, CHLOROPLASTIC"/>
    <property type="match status" value="1"/>
</dbReference>
<dbReference type="InterPro" id="IPR036410">
    <property type="entry name" value="HSP_DnaJ_Cys-rich_dom_sf"/>
</dbReference>
<feature type="region of interest" description="Disordered" evidence="6">
    <location>
        <begin position="368"/>
        <end position="416"/>
    </location>
</feature>
<keyword evidence="3 5" id="KW-0863">Zinc-finger</keyword>
<feature type="non-terminal residue" evidence="9">
    <location>
        <position position="416"/>
    </location>
</feature>
<feature type="domain" description="J" evidence="7">
    <location>
        <begin position="17"/>
        <end position="81"/>
    </location>
</feature>
<dbReference type="Pfam" id="PF01556">
    <property type="entry name" value="DnaJ_C"/>
    <property type="match status" value="1"/>
</dbReference>
<dbReference type="EMBL" id="CAUYUJ010019565">
    <property type="protein sequence ID" value="CAK0892113.1"/>
    <property type="molecule type" value="Genomic_DNA"/>
</dbReference>
<dbReference type="SUPFAM" id="SSF49493">
    <property type="entry name" value="HSP40/DnaJ peptide-binding domain"/>
    <property type="match status" value="1"/>
</dbReference>